<organism evidence="1 2">
    <name type="scientific">Phaedon cochleariae</name>
    <name type="common">Mustard beetle</name>
    <dbReference type="NCBI Taxonomy" id="80249"/>
    <lineage>
        <taxon>Eukaryota</taxon>
        <taxon>Metazoa</taxon>
        <taxon>Ecdysozoa</taxon>
        <taxon>Arthropoda</taxon>
        <taxon>Hexapoda</taxon>
        <taxon>Insecta</taxon>
        <taxon>Pterygota</taxon>
        <taxon>Neoptera</taxon>
        <taxon>Endopterygota</taxon>
        <taxon>Coleoptera</taxon>
        <taxon>Polyphaga</taxon>
        <taxon>Cucujiformia</taxon>
        <taxon>Chrysomeloidea</taxon>
        <taxon>Chrysomelidae</taxon>
        <taxon>Chrysomelinae</taxon>
        <taxon>Chrysomelini</taxon>
        <taxon>Phaedon</taxon>
    </lineage>
</organism>
<protein>
    <submittedName>
        <fullName evidence="1">Uncharacterized protein</fullName>
    </submittedName>
</protein>
<evidence type="ECO:0000313" key="1">
    <source>
        <dbReference type="EMBL" id="CAG9824290.1"/>
    </source>
</evidence>
<sequence length="599" mass="67500">MHDQAGRPIRGPQVDTLHRTTAITTVQTDPSSSRSQPELHFCTVLRAVKTCFPLSEPFPSLTIMLSQNVLEEAKLDAMQRHWQFRRGASSSTTAFFKEVNETEDLLDIPLQNTCTDIQRNPLTKVLSCDGDSDVEFLDLQEHVIVSEEREDSLIKKEPLQLDASTIGDIPGQYTICALEPYQLPVVGVYIDKRVVPGFKYRVRPLSKVGTPSTINQCLFDNRALVLQSIGRGYSRRLTFKADENKLNDNDNYFWSDNHPEGYAFELELLSDGDKFTFFNLNREPQGTVEVLTIEEPQIEIASSLTKSGLEKRATVTFTGKVESYETGVAKPMNLSGTVVSMKAKGNSTAQIVKVINVTIKRQRCYLLPGMQKIHRRVTVRGEEINDVPTKYTMNGLEPYEIPVVGTFVDPRVIPGFCYKVRPNDRKDHLFAGRALQLLSIGMGYAKRLTFQPDSLLEPDNYLWSDNHPDGLGLEPRAVHKGMKFWLEAGEMVLGEAQVFRDDHPQLEVRMEKIKTAKGFAIQKYIHVDVMCHIRLARTGGATTENEEHLMRVSGLAVVRKEPKTSTARVIRVENVGLDSQLLLLFAQTHTELTLIPKLI</sequence>
<dbReference type="AlphaFoldDB" id="A0A9N9SLJ9"/>
<dbReference type="PROSITE" id="PS50096">
    <property type="entry name" value="IQ"/>
    <property type="match status" value="1"/>
</dbReference>
<evidence type="ECO:0000313" key="2">
    <source>
        <dbReference type="Proteomes" id="UP001153737"/>
    </source>
</evidence>
<reference evidence="1" key="2">
    <citation type="submission" date="2022-10" db="EMBL/GenBank/DDBJ databases">
        <authorList>
            <consortium name="ENA_rothamsted_submissions"/>
            <consortium name="culmorum"/>
            <person name="King R."/>
        </authorList>
    </citation>
    <scope>NUCLEOTIDE SEQUENCE</scope>
</reference>
<keyword evidence="2" id="KW-1185">Reference proteome</keyword>
<accession>A0A9N9SLJ9</accession>
<dbReference type="EMBL" id="OU896714">
    <property type="protein sequence ID" value="CAG9824290.1"/>
    <property type="molecule type" value="Genomic_DNA"/>
</dbReference>
<dbReference type="Proteomes" id="UP001153737">
    <property type="component" value="Chromosome 8"/>
</dbReference>
<proteinExistence type="predicted"/>
<dbReference type="OrthoDB" id="5953973at2759"/>
<name>A0A9N9SLJ9_PHACE</name>
<gene>
    <name evidence="1" type="ORF">PHAECO_LOCUS11565</name>
</gene>
<reference evidence="1" key="1">
    <citation type="submission" date="2022-01" db="EMBL/GenBank/DDBJ databases">
        <authorList>
            <person name="King R."/>
        </authorList>
    </citation>
    <scope>NUCLEOTIDE SEQUENCE</scope>
</reference>